<organism evidence="1 2">
    <name type="scientific">Actinomadura monticuli</name>
    <dbReference type="NCBI Taxonomy" id="3097367"/>
    <lineage>
        <taxon>Bacteria</taxon>
        <taxon>Bacillati</taxon>
        <taxon>Actinomycetota</taxon>
        <taxon>Actinomycetes</taxon>
        <taxon>Streptosporangiales</taxon>
        <taxon>Thermomonosporaceae</taxon>
        <taxon>Actinomadura</taxon>
    </lineage>
</organism>
<evidence type="ECO:0000313" key="1">
    <source>
        <dbReference type="EMBL" id="MFA1538592.1"/>
    </source>
</evidence>
<dbReference type="EMBL" id="JAXCEI010000003">
    <property type="protein sequence ID" value="MFA1538592.1"/>
    <property type="molecule type" value="Genomic_DNA"/>
</dbReference>
<dbReference type="Proteomes" id="UP001569963">
    <property type="component" value="Unassembled WGS sequence"/>
</dbReference>
<comment type="caution">
    <text evidence="1">The sequence shown here is derived from an EMBL/GenBank/DDBJ whole genome shotgun (WGS) entry which is preliminary data.</text>
</comment>
<gene>
    <name evidence="1" type="ORF">SM611_06575</name>
</gene>
<name>A0ABV4Q604_9ACTN</name>
<sequence length="131" mass="14836">MHEAYKRVLERTIEEPAADARKRKLEDLDFAQRQILDVLERQHITVSHGRVVRRLVGYETEDDGSYSLAPDGKRIGIYEDVLDDGPILQSVDRLVKLSESRRKLLGLDAATKMEVSGDVTYTVVGLSDDDH</sequence>
<accession>A0ABV4Q604</accession>
<reference evidence="1 2" key="1">
    <citation type="submission" date="2023-11" db="EMBL/GenBank/DDBJ databases">
        <title>Actinomadura monticuli sp. nov., isolated from volcanic ash.</title>
        <authorList>
            <person name="Lee S.D."/>
            <person name="Yang H."/>
            <person name="Kim I.S."/>
        </authorList>
    </citation>
    <scope>NUCLEOTIDE SEQUENCE [LARGE SCALE GENOMIC DNA]</scope>
    <source>
        <strain evidence="1 2">DLS-62</strain>
    </source>
</reference>
<evidence type="ECO:0000313" key="2">
    <source>
        <dbReference type="Proteomes" id="UP001569963"/>
    </source>
</evidence>
<keyword evidence="2" id="KW-1185">Reference proteome</keyword>
<protein>
    <submittedName>
        <fullName evidence="1">Uncharacterized protein</fullName>
    </submittedName>
</protein>
<dbReference type="RefSeq" id="WP_371948035.1">
    <property type="nucleotide sequence ID" value="NZ_JAXCEI010000003.1"/>
</dbReference>
<proteinExistence type="predicted"/>